<keyword evidence="3" id="KW-1185">Reference proteome</keyword>
<dbReference type="Proteomes" id="UP001597417">
    <property type="component" value="Unassembled WGS sequence"/>
</dbReference>
<evidence type="ECO:0000313" key="2">
    <source>
        <dbReference type="EMBL" id="MFD2415369.1"/>
    </source>
</evidence>
<comment type="caution">
    <text evidence="2">The sequence shown here is derived from an EMBL/GenBank/DDBJ whole genome shotgun (WGS) entry which is preliminary data.</text>
</comment>
<organism evidence="2 3">
    <name type="scientific">Amycolatopsis pigmentata</name>
    <dbReference type="NCBI Taxonomy" id="450801"/>
    <lineage>
        <taxon>Bacteria</taxon>
        <taxon>Bacillati</taxon>
        <taxon>Actinomycetota</taxon>
        <taxon>Actinomycetes</taxon>
        <taxon>Pseudonocardiales</taxon>
        <taxon>Pseudonocardiaceae</taxon>
        <taxon>Amycolatopsis</taxon>
    </lineage>
</organism>
<accession>A0ABW5FKR0</accession>
<sequence>MAPFLVMLLVFVAVVIHRGVDVRLRLDDAAHQAARAASIERIPAAASAAAQSTAASALSAAGVPCRELDVETDTSALRPGGSVIVAVSCTVDFREASVLGVPKEKRLASTATEPIDSWRGGNSAGGGQ</sequence>
<proteinExistence type="predicted"/>
<gene>
    <name evidence="2" type="ORF">ACFSXZ_03405</name>
</gene>
<dbReference type="RefSeq" id="WP_378262737.1">
    <property type="nucleotide sequence ID" value="NZ_JBHUKR010000004.1"/>
</dbReference>
<evidence type="ECO:0000256" key="1">
    <source>
        <dbReference type="SAM" id="MobiDB-lite"/>
    </source>
</evidence>
<feature type="region of interest" description="Disordered" evidence="1">
    <location>
        <begin position="107"/>
        <end position="128"/>
    </location>
</feature>
<reference evidence="3" key="1">
    <citation type="journal article" date="2019" name="Int. J. Syst. Evol. Microbiol.">
        <title>The Global Catalogue of Microorganisms (GCM) 10K type strain sequencing project: providing services to taxonomists for standard genome sequencing and annotation.</title>
        <authorList>
            <consortium name="The Broad Institute Genomics Platform"/>
            <consortium name="The Broad Institute Genome Sequencing Center for Infectious Disease"/>
            <person name="Wu L."/>
            <person name="Ma J."/>
        </authorList>
    </citation>
    <scope>NUCLEOTIDE SEQUENCE [LARGE SCALE GENOMIC DNA]</scope>
    <source>
        <strain evidence="3">CGMCC 4.7645</strain>
    </source>
</reference>
<evidence type="ECO:0000313" key="3">
    <source>
        <dbReference type="Proteomes" id="UP001597417"/>
    </source>
</evidence>
<protein>
    <submittedName>
        <fullName evidence="2">Pilus assembly protein TadE</fullName>
    </submittedName>
</protein>
<name>A0ABW5FKR0_9PSEU</name>
<dbReference type="EMBL" id="JBHUKR010000004">
    <property type="protein sequence ID" value="MFD2415369.1"/>
    <property type="molecule type" value="Genomic_DNA"/>
</dbReference>